<sequence>MTGKPKACPYPFQPAERLEPDPRAAVLRREAPVSPVTLPYGGEGWLVVGHHEARTVLSDRRFSRAALVGADVPRMTPRMLTKTTILTMDPPDHTRLRRLVAPAFSPRTIEALRPRVVRLAEQLVDRLLDAGPPADLVRDLAKPLPSAVMSDLLGLPAADQEKFFGWAEIMVSGAGLAPAEILATIGELDSYLTDLVAERRREPREDLLSVLVAARDEDDRLSEQELVGIGVTLLLAGLETTTNQIGNFAWHLLSRPDRVAWLSEDLTRLPGAVEEMLRFTPIATSAGFTRVATEDVLLGGVTVRAGDAVLIDLDSANRDEAVYHDTDELRLDREAQPHLAFGHGPHFCLGAQLARMELVVALTALLERVPGLRLALPPGELHWHTDRVVRGLRKLPVRW</sequence>
<evidence type="ECO:0000256" key="8">
    <source>
        <dbReference type="ARBA" id="ARBA00055433"/>
    </source>
</evidence>
<reference evidence="10 11" key="1">
    <citation type="submission" date="2020-08" db="EMBL/GenBank/DDBJ databases">
        <title>Sequencing the genomes of 1000 actinobacteria strains.</title>
        <authorList>
            <person name="Klenk H.-P."/>
        </authorList>
    </citation>
    <scope>NUCLEOTIDE SEQUENCE [LARGE SCALE GENOMIC DNA]</scope>
    <source>
        <strain evidence="10 11">DSM 45859</strain>
    </source>
</reference>
<accession>A0A840IK20</accession>
<dbReference type="GO" id="GO:0004497">
    <property type="term" value="F:monooxygenase activity"/>
    <property type="evidence" value="ECO:0007669"/>
    <property type="project" value="UniProtKB-KW"/>
</dbReference>
<evidence type="ECO:0000256" key="7">
    <source>
        <dbReference type="ARBA" id="ARBA00023033"/>
    </source>
</evidence>
<dbReference type="GO" id="GO:0005506">
    <property type="term" value="F:iron ion binding"/>
    <property type="evidence" value="ECO:0007669"/>
    <property type="project" value="InterPro"/>
</dbReference>
<dbReference type="EMBL" id="JACHMG010000001">
    <property type="protein sequence ID" value="MBB4682661.1"/>
    <property type="molecule type" value="Genomic_DNA"/>
</dbReference>
<dbReference type="PANTHER" id="PTHR46696">
    <property type="entry name" value="P450, PUTATIVE (EUROFUNG)-RELATED"/>
    <property type="match status" value="1"/>
</dbReference>
<keyword evidence="7 9" id="KW-0503">Monooxygenase</keyword>
<name>A0A840IK20_9PSEU</name>
<keyword evidence="6 9" id="KW-0408">Iron</keyword>
<protein>
    <submittedName>
        <fullName evidence="10">Cytochrome P450</fullName>
    </submittedName>
</protein>
<dbReference type="InterPro" id="IPR036396">
    <property type="entry name" value="Cyt_P450_sf"/>
</dbReference>
<dbReference type="CDD" id="cd11031">
    <property type="entry name" value="Cyp158A-like"/>
    <property type="match status" value="1"/>
</dbReference>
<dbReference type="PRINTS" id="PR00385">
    <property type="entry name" value="P450"/>
</dbReference>
<dbReference type="Pfam" id="PF00067">
    <property type="entry name" value="p450"/>
    <property type="match status" value="1"/>
</dbReference>
<evidence type="ECO:0000256" key="6">
    <source>
        <dbReference type="ARBA" id="ARBA00023004"/>
    </source>
</evidence>
<dbReference type="Proteomes" id="UP000581769">
    <property type="component" value="Unassembled WGS sequence"/>
</dbReference>
<comment type="similarity">
    <text evidence="2 9">Belongs to the cytochrome P450 family.</text>
</comment>
<organism evidence="10 11">
    <name type="scientific">Amycolatopsis jiangsuensis</name>
    <dbReference type="NCBI Taxonomy" id="1181879"/>
    <lineage>
        <taxon>Bacteria</taxon>
        <taxon>Bacillati</taxon>
        <taxon>Actinomycetota</taxon>
        <taxon>Actinomycetes</taxon>
        <taxon>Pseudonocardiales</taxon>
        <taxon>Pseudonocardiaceae</taxon>
        <taxon>Amycolatopsis</taxon>
    </lineage>
</organism>
<comment type="function">
    <text evidence="8">Involved in the coupling of aromatic side chains of the heptapeptide of vancomycin.</text>
</comment>
<dbReference type="AlphaFoldDB" id="A0A840IK20"/>
<evidence type="ECO:0000256" key="4">
    <source>
        <dbReference type="ARBA" id="ARBA00022723"/>
    </source>
</evidence>
<keyword evidence="3 9" id="KW-0349">Heme</keyword>
<evidence type="ECO:0000256" key="5">
    <source>
        <dbReference type="ARBA" id="ARBA00023002"/>
    </source>
</evidence>
<evidence type="ECO:0000256" key="2">
    <source>
        <dbReference type="ARBA" id="ARBA00010617"/>
    </source>
</evidence>
<dbReference type="RefSeq" id="WP_184776843.1">
    <property type="nucleotide sequence ID" value="NZ_JACHMG010000001.1"/>
</dbReference>
<evidence type="ECO:0000313" key="11">
    <source>
        <dbReference type="Proteomes" id="UP000581769"/>
    </source>
</evidence>
<dbReference type="Gene3D" id="1.10.630.10">
    <property type="entry name" value="Cytochrome P450"/>
    <property type="match status" value="1"/>
</dbReference>
<dbReference type="PROSITE" id="PS00086">
    <property type="entry name" value="CYTOCHROME_P450"/>
    <property type="match status" value="1"/>
</dbReference>
<dbReference type="PRINTS" id="PR00359">
    <property type="entry name" value="BP450"/>
</dbReference>
<proteinExistence type="inferred from homology"/>
<comment type="caution">
    <text evidence="10">The sequence shown here is derived from an EMBL/GenBank/DDBJ whole genome shotgun (WGS) entry which is preliminary data.</text>
</comment>
<keyword evidence="5 9" id="KW-0560">Oxidoreductase</keyword>
<dbReference type="SUPFAM" id="SSF48264">
    <property type="entry name" value="Cytochrome P450"/>
    <property type="match status" value="1"/>
</dbReference>
<dbReference type="InterPro" id="IPR001128">
    <property type="entry name" value="Cyt_P450"/>
</dbReference>
<dbReference type="InterPro" id="IPR002397">
    <property type="entry name" value="Cyt_P450_B"/>
</dbReference>
<keyword evidence="4 9" id="KW-0479">Metal-binding</keyword>
<keyword evidence="11" id="KW-1185">Reference proteome</keyword>
<evidence type="ECO:0000256" key="9">
    <source>
        <dbReference type="RuleBase" id="RU000461"/>
    </source>
</evidence>
<dbReference type="InterPro" id="IPR017972">
    <property type="entry name" value="Cyt_P450_CS"/>
</dbReference>
<gene>
    <name evidence="10" type="ORF">BJY18_000146</name>
</gene>
<dbReference type="GO" id="GO:0020037">
    <property type="term" value="F:heme binding"/>
    <property type="evidence" value="ECO:0007669"/>
    <property type="project" value="InterPro"/>
</dbReference>
<dbReference type="FunFam" id="1.10.630.10:FF:000018">
    <property type="entry name" value="Cytochrome P450 monooxygenase"/>
    <property type="match status" value="1"/>
</dbReference>
<comment type="pathway">
    <text evidence="1">Antibiotic biosynthesis; vancomycin biosynthesis.</text>
</comment>
<evidence type="ECO:0000256" key="1">
    <source>
        <dbReference type="ARBA" id="ARBA00004660"/>
    </source>
</evidence>
<dbReference type="PANTHER" id="PTHR46696:SF1">
    <property type="entry name" value="CYTOCHROME P450 YJIB-RELATED"/>
    <property type="match status" value="1"/>
</dbReference>
<dbReference type="GO" id="GO:0016705">
    <property type="term" value="F:oxidoreductase activity, acting on paired donors, with incorporation or reduction of molecular oxygen"/>
    <property type="evidence" value="ECO:0007669"/>
    <property type="project" value="InterPro"/>
</dbReference>
<evidence type="ECO:0000256" key="3">
    <source>
        <dbReference type="ARBA" id="ARBA00022617"/>
    </source>
</evidence>
<evidence type="ECO:0000313" key="10">
    <source>
        <dbReference type="EMBL" id="MBB4682661.1"/>
    </source>
</evidence>